<feature type="active site" evidence="5">
    <location>
        <position position="87"/>
    </location>
</feature>
<proteinExistence type="inferred from homology"/>
<keyword evidence="4" id="KW-0680">Restriction system</keyword>
<dbReference type="EC" id="2.1.1.37" evidence="7"/>
<dbReference type="InterPro" id="IPR029063">
    <property type="entry name" value="SAM-dependent_MTases_sf"/>
</dbReference>
<dbReference type="PROSITE" id="PS00094">
    <property type="entry name" value="C5_MTASE_1"/>
    <property type="match status" value="1"/>
</dbReference>
<accession>A0ABV6WVW4</accession>
<dbReference type="SUPFAM" id="SSF53335">
    <property type="entry name" value="S-adenosyl-L-methionine-dependent methyltransferases"/>
    <property type="match status" value="1"/>
</dbReference>
<evidence type="ECO:0000313" key="8">
    <source>
        <dbReference type="EMBL" id="MFC1430119.1"/>
    </source>
</evidence>
<dbReference type="Pfam" id="PF00145">
    <property type="entry name" value="DNA_methylase"/>
    <property type="match status" value="2"/>
</dbReference>
<evidence type="ECO:0000256" key="3">
    <source>
        <dbReference type="ARBA" id="ARBA00022691"/>
    </source>
</evidence>
<dbReference type="RefSeq" id="WP_380549348.1">
    <property type="nucleotide sequence ID" value="NZ_JBHEZY010000002.1"/>
</dbReference>
<keyword evidence="2 5" id="KW-0808">Transferase</keyword>
<dbReference type="PRINTS" id="PR00105">
    <property type="entry name" value="C5METTRFRASE"/>
</dbReference>
<gene>
    <name evidence="8" type="ORF">ACEZDB_05530</name>
</gene>
<dbReference type="EMBL" id="JBHEZY010000002">
    <property type="protein sequence ID" value="MFC1430119.1"/>
    <property type="molecule type" value="Genomic_DNA"/>
</dbReference>
<dbReference type="InterPro" id="IPR001525">
    <property type="entry name" value="C5_MeTfrase"/>
</dbReference>
<comment type="caution">
    <text evidence="8">The sequence shown here is derived from an EMBL/GenBank/DDBJ whole genome shotgun (WGS) entry which is preliminary data.</text>
</comment>
<keyword evidence="1 5" id="KW-0489">Methyltransferase</keyword>
<evidence type="ECO:0000256" key="5">
    <source>
        <dbReference type="PROSITE-ProRule" id="PRU01016"/>
    </source>
</evidence>
<dbReference type="Gene3D" id="3.40.50.150">
    <property type="entry name" value="Vaccinia Virus protein VP39"/>
    <property type="match status" value="1"/>
</dbReference>
<sequence>MSSIMLSAPRGALRCVELCAGAGGQGLGLELAGFSHAMLAELDADACATLGANRPDWPVVQVDVRELGEADLMALGPVDLLAAGVPCPPFSVAGLQRGPDDDRDLFPAVLHIIRVLRPRAVMIENVKGLLQRRFDPYRREIAAELGRIGYTAEWRLLYAKDFGVPQLRPRAVLVALPPDEHWEFRWPAPDTRPVCTVGRALAPSMGAAGWEQAAAWAQVADRIAPTLCGGSRRHGGPDLGPSRARREWARMGVNGSSVANHLPRPGDPLPVRLTVEQLALLQGFPPDWVFTGNKTSRCRQIGNAFPPPVAEAVGRQLTAVLSGAAQPSTVP</sequence>
<dbReference type="InterPro" id="IPR018117">
    <property type="entry name" value="C5_DNA_meth_AS"/>
</dbReference>
<evidence type="ECO:0000256" key="2">
    <source>
        <dbReference type="ARBA" id="ARBA00022679"/>
    </source>
</evidence>
<dbReference type="InterPro" id="IPR050390">
    <property type="entry name" value="C5-Methyltransferase"/>
</dbReference>
<evidence type="ECO:0000256" key="7">
    <source>
        <dbReference type="RuleBase" id="RU000417"/>
    </source>
</evidence>
<name>A0ABV6WVW4_9ACTN</name>
<dbReference type="PANTHER" id="PTHR10629:SF52">
    <property type="entry name" value="DNA (CYTOSINE-5)-METHYLTRANSFERASE 1"/>
    <property type="match status" value="1"/>
</dbReference>
<comment type="catalytic activity">
    <reaction evidence="7">
        <text>a 2'-deoxycytidine in DNA + S-adenosyl-L-methionine = a 5-methyl-2'-deoxycytidine in DNA + S-adenosyl-L-homocysteine + H(+)</text>
        <dbReference type="Rhea" id="RHEA:13681"/>
        <dbReference type="Rhea" id="RHEA-COMP:11369"/>
        <dbReference type="Rhea" id="RHEA-COMP:11370"/>
        <dbReference type="ChEBI" id="CHEBI:15378"/>
        <dbReference type="ChEBI" id="CHEBI:57856"/>
        <dbReference type="ChEBI" id="CHEBI:59789"/>
        <dbReference type="ChEBI" id="CHEBI:85452"/>
        <dbReference type="ChEBI" id="CHEBI:85454"/>
        <dbReference type="EC" id="2.1.1.37"/>
    </reaction>
</comment>
<evidence type="ECO:0000256" key="1">
    <source>
        <dbReference type="ARBA" id="ARBA00022603"/>
    </source>
</evidence>
<dbReference type="NCBIfam" id="TIGR00675">
    <property type="entry name" value="dcm"/>
    <property type="match status" value="1"/>
</dbReference>
<dbReference type="PROSITE" id="PS00095">
    <property type="entry name" value="C5_MTASE_2"/>
    <property type="match status" value="1"/>
</dbReference>
<keyword evidence="3 5" id="KW-0949">S-adenosyl-L-methionine</keyword>
<dbReference type="InterPro" id="IPR031303">
    <property type="entry name" value="C5_meth_CS"/>
</dbReference>
<organism evidence="8 9">
    <name type="scientific">Streptacidiphilus alkalitolerans</name>
    <dbReference type="NCBI Taxonomy" id="3342712"/>
    <lineage>
        <taxon>Bacteria</taxon>
        <taxon>Bacillati</taxon>
        <taxon>Actinomycetota</taxon>
        <taxon>Actinomycetes</taxon>
        <taxon>Kitasatosporales</taxon>
        <taxon>Streptomycetaceae</taxon>
        <taxon>Streptacidiphilus</taxon>
    </lineage>
</organism>
<reference evidence="8 9" key="1">
    <citation type="submission" date="2024-09" db="EMBL/GenBank/DDBJ databases">
        <authorList>
            <person name="Lee S.D."/>
        </authorList>
    </citation>
    <scope>NUCLEOTIDE SEQUENCE [LARGE SCALE GENOMIC DNA]</scope>
    <source>
        <strain evidence="8 9">N1-3</strain>
    </source>
</reference>
<dbReference type="Gene3D" id="3.90.120.10">
    <property type="entry name" value="DNA Methylase, subunit A, domain 2"/>
    <property type="match status" value="1"/>
</dbReference>
<evidence type="ECO:0000256" key="6">
    <source>
        <dbReference type="RuleBase" id="RU000416"/>
    </source>
</evidence>
<protein>
    <recommendedName>
        <fullName evidence="7">Cytosine-specific methyltransferase</fullName>
        <ecNumber evidence="7">2.1.1.37</ecNumber>
    </recommendedName>
</protein>
<comment type="similarity">
    <text evidence="5 6">Belongs to the class I-like SAM-binding methyltransferase superfamily. C5-methyltransferase family.</text>
</comment>
<evidence type="ECO:0000313" key="9">
    <source>
        <dbReference type="Proteomes" id="UP001592530"/>
    </source>
</evidence>
<dbReference type="PANTHER" id="PTHR10629">
    <property type="entry name" value="CYTOSINE-SPECIFIC METHYLTRANSFERASE"/>
    <property type="match status" value="1"/>
</dbReference>
<dbReference type="GO" id="GO:0032259">
    <property type="term" value="P:methylation"/>
    <property type="evidence" value="ECO:0007669"/>
    <property type="project" value="UniProtKB-KW"/>
</dbReference>
<dbReference type="Proteomes" id="UP001592530">
    <property type="component" value="Unassembled WGS sequence"/>
</dbReference>
<evidence type="ECO:0000256" key="4">
    <source>
        <dbReference type="ARBA" id="ARBA00022747"/>
    </source>
</evidence>
<dbReference type="GO" id="GO:0003886">
    <property type="term" value="F:DNA (cytosine-5-)-methyltransferase activity"/>
    <property type="evidence" value="ECO:0007669"/>
    <property type="project" value="UniProtKB-EC"/>
</dbReference>
<dbReference type="PROSITE" id="PS51679">
    <property type="entry name" value="SAM_MT_C5"/>
    <property type="match status" value="1"/>
</dbReference>